<reference evidence="2" key="1">
    <citation type="journal article" date="2014" name="Front. Microbiol.">
        <title>High frequency of phylogenetically diverse reductive dehalogenase-homologous genes in deep subseafloor sedimentary metagenomes.</title>
        <authorList>
            <person name="Kawai M."/>
            <person name="Futagami T."/>
            <person name="Toyoda A."/>
            <person name="Takaki Y."/>
            <person name="Nishi S."/>
            <person name="Hori S."/>
            <person name="Arai W."/>
            <person name="Tsubouchi T."/>
            <person name="Morono Y."/>
            <person name="Uchiyama I."/>
            <person name="Ito T."/>
            <person name="Fujiyama A."/>
            <person name="Inagaki F."/>
            <person name="Takami H."/>
        </authorList>
    </citation>
    <scope>NUCLEOTIDE SEQUENCE</scope>
    <source>
        <strain evidence="2">Expedition CK06-06</strain>
    </source>
</reference>
<gene>
    <name evidence="2" type="ORF">S01H1_81568</name>
</gene>
<dbReference type="Pfam" id="PF01569">
    <property type="entry name" value="PAP2"/>
    <property type="match status" value="1"/>
</dbReference>
<proteinExistence type="predicted"/>
<organism evidence="2">
    <name type="scientific">marine sediment metagenome</name>
    <dbReference type="NCBI Taxonomy" id="412755"/>
    <lineage>
        <taxon>unclassified sequences</taxon>
        <taxon>metagenomes</taxon>
        <taxon>ecological metagenomes</taxon>
    </lineage>
</organism>
<evidence type="ECO:0000259" key="1">
    <source>
        <dbReference type="Pfam" id="PF01569"/>
    </source>
</evidence>
<dbReference type="SUPFAM" id="SSF48317">
    <property type="entry name" value="Acid phosphatase/Vanadium-dependent haloperoxidase"/>
    <property type="match status" value="1"/>
</dbReference>
<protein>
    <recommendedName>
        <fullName evidence="1">Phosphatidic acid phosphatase type 2/haloperoxidase domain-containing protein</fullName>
    </recommendedName>
</protein>
<dbReference type="InterPro" id="IPR000326">
    <property type="entry name" value="PAP2/HPO"/>
</dbReference>
<evidence type="ECO:0000313" key="2">
    <source>
        <dbReference type="EMBL" id="GAG43592.1"/>
    </source>
</evidence>
<dbReference type="EMBL" id="BARS01055207">
    <property type="protein sequence ID" value="GAG43592.1"/>
    <property type="molecule type" value="Genomic_DNA"/>
</dbReference>
<accession>X0Y8G9</accession>
<name>X0Y8G9_9ZZZZ</name>
<comment type="caution">
    <text evidence="2">The sequence shown here is derived from an EMBL/GenBank/DDBJ whole genome shotgun (WGS) entry which is preliminary data.</text>
</comment>
<dbReference type="Gene3D" id="1.20.144.10">
    <property type="entry name" value="Phosphatidic acid phosphatase type 2/haloperoxidase"/>
    <property type="match status" value="1"/>
</dbReference>
<feature type="non-terminal residue" evidence="2">
    <location>
        <position position="1"/>
    </location>
</feature>
<feature type="domain" description="Phosphatidic acid phosphatase type 2/haloperoxidase" evidence="1">
    <location>
        <begin position="24"/>
        <end position="101"/>
    </location>
</feature>
<dbReference type="AlphaFoldDB" id="X0Y8G9"/>
<dbReference type="InterPro" id="IPR036938">
    <property type="entry name" value="PAP2/HPO_sf"/>
</dbReference>
<sequence>KAMLSALSINGLTTIALKGIANTDSPNGDPWGWPSGHTSSSFCMAAVLWESYGPWVGVPAYAFATYVGYERIDARNHDFSDVVSGALIGMAIGHIVAQNHKPRILGMDVVPYADDRGAFGLALAKTW</sequence>